<dbReference type="OrthoDB" id="693341at2759"/>
<dbReference type="Gramene" id="TraesCS6A02G228300.1">
    <property type="protein sequence ID" value="TraesCS6A02G228300.1.cds1"/>
    <property type="gene ID" value="TraesCS6A02G228300"/>
</dbReference>
<feature type="region of interest" description="Disordered" evidence="1">
    <location>
        <begin position="85"/>
        <end position="110"/>
    </location>
</feature>
<protein>
    <submittedName>
        <fullName evidence="2">Uncharacterized protein</fullName>
    </submittedName>
</protein>
<dbReference type="Gramene" id="TraesRN6A0100602800.1">
    <property type="protein sequence ID" value="TraesRN6A0100602800.1"/>
    <property type="gene ID" value="TraesRN6A0100602800"/>
</dbReference>
<evidence type="ECO:0000313" key="3">
    <source>
        <dbReference type="Proteomes" id="UP000019116"/>
    </source>
</evidence>
<reference evidence="2" key="1">
    <citation type="submission" date="2018-08" db="EMBL/GenBank/DDBJ databases">
        <authorList>
            <person name="Rossello M."/>
        </authorList>
    </citation>
    <scope>NUCLEOTIDE SEQUENCE [LARGE SCALE GENOMIC DNA]</scope>
    <source>
        <strain evidence="2">cv. Chinese Spring</strain>
    </source>
</reference>
<name>A0A3B6NR84_WHEAT</name>
<accession>A0A3B6NR84</accession>
<dbReference type="Gramene" id="TraesCS6A03G0627800.1">
    <property type="protein sequence ID" value="TraesCS6A03G0627800.1.CDS1"/>
    <property type="gene ID" value="TraesCS6A03G0627800"/>
</dbReference>
<dbReference type="AlphaFoldDB" id="A0A3B6NR84"/>
<dbReference type="Proteomes" id="UP000019116">
    <property type="component" value="Chromosome 6A"/>
</dbReference>
<dbReference type="EnsemblPlants" id="TraesCS6A02G228300.1">
    <property type="protein sequence ID" value="TraesCS6A02G228300.1.cds1"/>
    <property type="gene ID" value="TraesCS6A02G228300"/>
</dbReference>
<evidence type="ECO:0000256" key="1">
    <source>
        <dbReference type="SAM" id="MobiDB-lite"/>
    </source>
</evidence>
<sequence length="116" mass="13242">MVPAQLHAYESKKRKKLLRFESDTKQYEEKEKKRRAADSAKSCKFGEVKQPILQKKSLSSVAEQGCTPRRCPRVACMDKNLGKKTAEAGAEDPERKRPHAMMSPSPTRMTFFLPML</sequence>
<dbReference type="Gramene" id="TraesROB_scaffold_250103_01G000100.1">
    <property type="protein sequence ID" value="TraesROB_scaffold_250103_01G000100.1"/>
    <property type="gene ID" value="TraesROB_scaffold_250103_01G000100"/>
</dbReference>
<dbReference type="Gramene" id="TraesCLE_scaffold_252221_01G000100.1">
    <property type="protein sequence ID" value="TraesCLE_scaffold_252221_01G000100.1"/>
    <property type="gene ID" value="TraesCLE_scaffold_252221_01G000100"/>
</dbReference>
<dbReference type="OMA" id="RNRPHDD"/>
<dbReference type="Gramene" id="TraesCAD_scaffold_221843_01G000100.1">
    <property type="protein sequence ID" value="TraesCAD_scaffold_221843_01G000100.1"/>
    <property type="gene ID" value="TraesCAD_scaffold_221843_01G000100"/>
</dbReference>
<keyword evidence="3" id="KW-1185">Reference proteome</keyword>
<proteinExistence type="predicted"/>
<organism evidence="2">
    <name type="scientific">Triticum aestivum</name>
    <name type="common">Wheat</name>
    <dbReference type="NCBI Taxonomy" id="4565"/>
    <lineage>
        <taxon>Eukaryota</taxon>
        <taxon>Viridiplantae</taxon>
        <taxon>Streptophyta</taxon>
        <taxon>Embryophyta</taxon>
        <taxon>Tracheophyta</taxon>
        <taxon>Spermatophyta</taxon>
        <taxon>Magnoliopsida</taxon>
        <taxon>Liliopsida</taxon>
        <taxon>Poales</taxon>
        <taxon>Poaceae</taxon>
        <taxon>BOP clade</taxon>
        <taxon>Pooideae</taxon>
        <taxon>Triticodae</taxon>
        <taxon>Triticeae</taxon>
        <taxon>Triticinae</taxon>
        <taxon>Triticum</taxon>
    </lineage>
</organism>
<reference evidence="2" key="2">
    <citation type="submission" date="2018-10" db="UniProtKB">
        <authorList>
            <consortium name="EnsemblPlants"/>
        </authorList>
    </citation>
    <scope>IDENTIFICATION</scope>
</reference>
<evidence type="ECO:0000313" key="2">
    <source>
        <dbReference type="EnsemblPlants" id="TraesCS6A02G228300.1.cds1"/>
    </source>
</evidence>